<dbReference type="PROSITE" id="PS00608">
    <property type="entry name" value="GLYCOSYL_HYDROL_F2_2"/>
    <property type="match status" value="1"/>
</dbReference>
<sequence>MVQRPEKFKYAAPENGYPEWNNNPDIFHLNRRDPYATSIPYASVEEAKVGSDSPFVRSLNGEWAFKWVKNPDSRDTDFYKAEVSVDDWDTISVPSHWQFEGYDYPQYTNVTYPWVEHDDIKPPFAPTNYNPVGQYAKTVHLEKEWVDSPLYIHFAGVEAAFYIWVNGDLVGYSEDTFTASEFDLSPYVKEGDNKIAVEVYRWADASWLEDQDFWRLSGIFRDVYLYRTPLIHVNDIGIQTLLDDDYRDAELVVDLKLENNFQVDWEGQVSIVLEDAEGQSISLENETEELSSDALTLKNTIKNPKKWSAEHPYLYTLFILHKDAEENVLEVHKQSVGFRRFELKDGLMKINGERIVFKGVNRHEWAAERGRSVTKEDMVKDVELMKQYNVNAVRTSHYPNDPYWYELCNIYGLYVIDEMNLETHGTWYYGQKELEERNVPGDRPEWTANLLDRAQNMYERDKNHPSIVIWSLGNESFGGENFLTLYDYFKETDPTRLVHYEGVFHYRKSEAASDIESTMYIPPKLVEQYALQATEGTKPYIICEFSHAMGNSLGNFYQYTELFDKYPILQGGFIWDWKDQAIARTSEDGKDYLAYGGDFGESPHDGNFSGDGMIFADGTVSPKMPEMKRCYQNAEFKAVDLLNGQIEVENKNLFINLSHYDLQWTVELNGERVSEGTVDSLDVAPLSKKEITLDYSLPERSTLEDVAILTIQLVEKEATLYADKGHEVAFEQFVLPAKVKVNSQKEEASVVWEISQENGLTVSAENTSFGFDSETGLLASIKVGEEEMVLSPLEPNFWRAMTDNDQGSQLDKRSAIWRDAQDKRVWIGSDVSHQGDTVKVVTEFLYPQLKDLTVVLSYTFLANGSLRVDYSFSPLKPLPEVPEIGLRMSLDPSFKQLEWFGKGPFETYMDRQTGAKIGLHSSTVEDQFVPYLRPQEHGNHVGTRWVTVSNKEKGLKVTGHPQVEFNASAYTFEELESVDYAYKLPESNQTVLRINLAQMGVGGNDSWSQETQPEFLLHATRSYQYAFTIDIVN</sequence>
<dbReference type="Pfam" id="PF00703">
    <property type="entry name" value="Glyco_hydro_2"/>
    <property type="match status" value="1"/>
</dbReference>
<dbReference type="SUPFAM" id="SSF49785">
    <property type="entry name" value="Galactose-binding domain-like"/>
    <property type="match status" value="1"/>
</dbReference>
<accession>A0ABN0XJG9</accession>
<comment type="similarity">
    <text evidence="2 8">Belongs to the glycosyl hydrolase 2 family.</text>
</comment>
<dbReference type="EMBL" id="BAAACW010000108">
    <property type="protein sequence ID" value="GAA0365214.1"/>
    <property type="molecule type" value="Genomic_DNA"/>
</dbReference>
<evidence type="ECO:0000256" key="7">
    <source>
        <dbReference type="ARBA" id="ARBA00032230"/>
    </source>
</evidence>
<dbReference type="InterPro" id="IPR036156">
    <property type="entry name" value="Beta-gal/glucu_dom_sf"/>
</dbReference>
<dbReference type="InterPro" id="IPR004199">
    <property type="entry name" value="B-gal_small/dom_5"/>
</dbReference>
<evidence type="ECO:0000256" key="4">
    <source>
        <dbReference type="ARBA" id="ARBA00013303"/>
    </source>
</evidence>
<dbReference type="SMART" id="SM01038">
    <property type="entry name" value="Bgal_small_N"/>
    <property type="match status" value="1"/>
</dbReference>
<keyword evidence="11" id="KW-1185">Reference proteome</keyword>
<dbReference type="InterPro" id="IPR011013">
    <property type="entry name" value="Gal_mutarotase_sf_dom"/>
</dbReference>
<dbReference type="Gene3D" id="2.70.98.10">
    <property type="match status" value="1"/>
</dbReference>
<dbReference type="InterPro" id="IPR017853">
    <property type="entry name" value="GH"/>
</dbReference>
<dbReference type="InterPro" id="IPR050347">
    <property type="entry name" value="Bact_Beta-galactosidase"/>
</dbReference>
<dbReference type="PANTHER" id="PTHR46323:SF2">
    <property type="entry name" value="BETA-GALACTOSIDASE"/>
    <property type="match status" value="1"/>
</dbReference>
<evidence type="ECO:0000256" key="3">
    <source>
        <dbReference type="ARBA" id="ARBA00012756"/>
    </source>
</evidence>
<evidence type="ECO:0000256" key="1">
    <source>
        <dbReference type="ARBA" id="ARBA00001412"/>
    </source>
</evidence>
<organism evidence="10 11">
    <name type="scientific">Alkalibacterium iburiense</name>
    <dbReference type="NCBI Taxonomy" id="290589"/>
    <lineage>
        <taxon>Bacteria</taxon>
        <taxon>Bacillati</taxon>
        <taxon>Bacillota</taxon>
        <taxon>Bacilli</taxon>
        <taxon>Lactobacillales</taxon>
        <taxon>Carnobacteriaceae</taxon>
        <taxon>Alkalibacterium</taxon>
    </lineage>
</organism>
<evidence type="ECO:0000256" key="8">
    <source>
        <dbReference type="RuleBase" id="RU361154"/>
    </source>
</evidence>
<dbReference type="InterPro" id="IPR008979">
    <property type="entry name" value="Galactose-bd-like_sf"/>
</dbReference>
<reference evidence="10 11" key="1">
    <citation type="journal article" date="2019" name="Int. J. Syst. Evol. Microbiol.">
        <title>The Global Catalogue of Microorganisms (GCM) 10K type strain sequencing project: providing services to taxonomists for standard genome sequencing and annotation.</title>
        <authorList>
            <consortium name="The Broad Institute Genomics Platform"/>
            <consortium name="The Broad Institute Genome Sequencing Center for Infectious Disease"/>
            <person name="Wu L."/>
            <person name="Ma J."/>
        </authorList>
    </citation>
    <scope>NUCLEOTIDE SEQUENCE [LARGE SCALE GENOMIC DNA]</scope>
    <source>
        <strain evidence="10 11">JCM 12662</strain>
    </source>
</reference>
<dbReference type="Pfam" id="PF16353">
    <property type="entry name" value="LacZ_4"/>
    <property type="match status" value="1"/>
</dbReference>
<feature type="domain" description="Beta galactosidase small chain/" evidence="9">
    <location>
        <begin position="761"/>
        <end position="1030"/>
    </location>
</feature>
<dbReference type="InterPro" id="IPR013783">
    <property type="entry name" value="Ig-like_fold"/>
</dbReference>
<comment type="caution">
    <text evidence="10">The sequence shown here is derived from an EMBL/GenBank/DDBJ whole genome shotgun (WGS) entry which is preliminary data.</text>
</comment>
<dbReference type="PRINTS" id="PR00132">
    <property type="entry name" value="GLHYDRLASE2"/>
</dbReference>
<dbReference type="PANTHER" id="PTHR46323">
    <property type="entry name" value="BETA-GALACTOSIDASE"/>
    <property type="match status" value="1"/>
</dbReference>
<keyword evidence="6 8" id="KW-0326">Glycosidase</keyword>
<dbReference type="InterPro" id="IPR023230">
    <property type="entry name" value="Glyco_hydro_2_CS"/>
</dbReference>
<dbReference type="InterPro" id="IPR006101">
    <property type="entry name" value="Glyco_hydro_2"/>
</dbReference>
<dbReference type="InterPro" id="IPR023232">
    <property type="entry name" value="Glyco_hydro_2_AS"/>
</dbReference>
<gene>
    <name evidence="10" type="ORF">GCM10008932_16790</name>
</gene>
<dbReference type="Gene3D" id="2.60.40.10">
    <property type="entry name" value="Immunoglobulins"/>
    <property type="match status" value="2"/>
</dbReference>
<evidence type="ECO:0000313" key="11">
    <source>
        <dbReference type="Proteomes" id="UP001501166"/>
    </source>
</evidence>
<evidence type="ECO:0000256" key="5">
    <source>
        <dbReference type="ARBA" id="ARBA00022801"/>
    </source>
</evidence>
<evidence type="ECO:0000256" key="6">
    <source>
        <dbReference type="ARBA" id="ARBA00023295"/>
    </source>
</evidence>
<dbReference type="PROSITE" id="PS00719">
    <property type="entry name" value="GLYCOSYL_HYDROL_F2_1"/>
    <property type="match status" value="1"/>
</dbReference>
<dbReference type="InterPro" id="IPR006102">
    <property type="entry name" value="Ig-like_GH2"/>
</dbReference>
<keyword evidence="5 8" id="KW-0378">Hydrolase</keyword>
<dbReference type="Pfam" id="PF02837">
    <property type="entry name" value="Glyco_hydro_2_N"/>
    <property type="match status" value="1"/>
</dbReference>
<dbReference type="SUPFAM" id="SSF51445">
    <property type="entry name" value="(Trans)glycosidases"/>
    <property type="match status" value="1"/>
</dbReference>
<dbReference type="Proteomes" id="UP001501166">
    <property type="component" value="Unassembled WGS sequence"/>
</dbReference>
<dbReference type="RefSeq" id="WP_343755633.1">
    <property type="nucleotide sequence ID" value="NZ_BAAACW010000108.1"/>
</dbReference>
<dbReference type="EC" id="3.2.1.23" evidence="3 8"/>
<evidence type="ECO:0000313" key="10">
    <source>
        <dbReference type="EMBL" id="GAA0365214.1"/>
    </source>
</evidence>
<protein>
    <recommendedName>
        <fullName evidence="4 8">Beta-galactosidase</fullName>
        <ecNumber evidence="3 8">3.2.1.23</ecNumber>
    </recommendedName>
    <alternativeName>
        <fullName evidence="7 8">Lactase</fullName>
    </alternativeName>
</protein>
<dbReference type="InterPro" id="IPR006104">
    <property type="entry name" value="Glyco_hydro_2_N"/>
</dbReference>
<dbReference type="InterPro" id="IPR006103">
    <property type="entry name" value="Glyco_hydro_2_cat"/>
</dbReference>
<dbReference type="Pfam" id="PF02929">
    <property type="entry name" value="Bgal_small_N"/>
    <property type="match status" value="1"/>
</dbReference>
<dbReference type="Gene3D" id="3.20.20.80">
    <property type="entry name" value="Glycosidases"/>
    <property type="match status" value="1"/>
</dbReference>
<comment type="catalytic activity">
    <reaction evidence="1 8">
        <text>Hydrolysis of terminal non-reducing beta-D-galactose residues in beta-D-galactosides.</text>
        <dbReference type="EC" id="3.2.1.23"/>
    </reaction>
</comment>
<dbReference type="InterPro" id="IPR032312">
    <property type="entry name" value="LacZ_4"/>
</dbReference>
<dbReference type="SUPFAM" id="SSF49303">
    <property type="entry name" value="beta-Galactosidase/glucuronidase domain"/>
    <property type="match status" value="2"/>
</dbReference>
<dbReference type="InterPro" id="IPR014718">
    <property type="entry name" value="GH-type_carb-bd"/>
</dbReference>
<name>A0ABN0XJG9_9LACT</name>
<dbReference type="SUPFAM" id="SSF74650">
    <property type="entry name" value="Galactose mutarotase-like"/>
    <property type="match status" value="1"/>
</dbReference>
<dbReference type="Gene3D" id="2.60.120.260">
    <property type="entry name" value="Galactose-binding domain-like"/>
    <property type="match status" value="1"/>
</dbReference>
<evidence type="ECO:0000259" key="9">
    <source>
        <dbReference type="SMART" id="SM01038"/>
    </source>
</evidence>
<evidence type="ECO:0000256" key="2">
    <source>
        <dbReference type="ARBA" id="ARBA00007401"/>
    </source>
</evidence>
<proteinExistence type="inferred from homology"/>
<dbReference type="GO" id="GO:0016787">
    <property type="term" value="F:hydrolase activity"/>
    <property type="evidence" value="ECO:0007669"/>
    <property type="project" value="UniProtKB-KW"/>
</dbReference>
<dbReference type="Pfam" id="PF02836">
    <property type="entry name" value="Glyco_hydro_2_C"/>
    <property type="match status" value="1"/>
</dbReference>